<reference evidence="2" key="1">
    <citation type="submission" date="2017-09" db="EMBL/GenBank/DDBJ databases">
        <authorList>
            <person name="Varghese N."/>
            <person name="Submissions S."/>
        </authorList>
    </citation>
    <scope>NUCLEOTIDE SEQUENCE [LARGE SCALE GENOMIC DNA]</scope>
    <source>
        <strain evidence="2">MSL47</strain>
    </source>
</reference>
<name>A0A285GGZ5_9FIRM</name>
<dbReference type="AlphaFoldDB" id="A0A285GGZ5"/>
<keyword evidence="2" id="KW-1185">Reference proteome</keyword>
<evidence type="ECO:0000313" key="1">
    <source>
        <dbReference type="EMBL" id="SNY22870.1"/>
    </source>
</evidence>
<dbReference type="RefSeq" id="WP_097017321.1">
    <property type="nucleotide sequence ID" value="NZ_OBDZ01000007.1"/>
</dbReference>
<sequence>MSNNSVNIFKMLEDSQAVVNGVNQLLNTIKNSEKQSRSSTNSAPTVKEGRILAIKIIEGGITKFDFEVPLELLRLSKRFISKEEIHRLKRDYSIDIDKIINKASANLLRSNKIVDIYNEDSGLQVEVSVI</sequence>
<organism evidence="1 2">
    <name type="scientific">Orenia metallireducens</name>
    <dbReference type="NCBI Taxonomy" id="1413210"/>
    <lineage>
        <taxon>Bacteria</taxon>
        <taxon>Bacillati</taxon>
        <taxon>Bacillota</taxon>
        <taxon>Clostridia</taxon>
        <taxon>Halanaerobiales</taxon>
        <taxon>Halobacteroidaceae</taxon>
        <taxon>Orenia</taxon>
    </lineage>
</organism>
<accession>A0A285GGZ5</accession>
<protein>
    <submittedName>
        <fullName evidence="1">Uncharacterized protein</fullName>
    </submittedName>
</protein>
<proteinExistence type="predicted"/>
<dbReference type="Proteomes" id="UP000219573">
    <property type="component" value="Unassembled WGS sequence"/>
</dbReference>
<evidence type="ECO:0000313" key="2">
    <source>
        <dbReference type="Proteomes" id="UP000219573"/>
    </source>
</evidence>
<dbReference type="EMBL" id="OBDZ01000007">
    <property type="protein sequence ID" value="SNY22870.1"/>
    <property type="molecule type" value="Genomic_DNA"/>
</dbReference>
<gene>
    <name evidence="1" type="ORF">SAMN06265827_107136</name>
</gene>
<dbReference type="OrthoDB" id="9951666at2"/>